<dbReference type="VEuPathDB" id="TriTrypDB:C4B63_17g269"/>
<comment type="caution">
    <text evidence="2">The sequence shown here is derived from an EMBL/GenBank/DDBJ whole genome shotgun (WGS) entry which is preliminary data.</text>
</comment>
<name>A0A2V2VRS2_TRYCR</name>
<dbReference type="VEuPathDB" id="TriTrypDB:TcCLB.506223.50"/>
<feature type="transmembrane region" description="Helical" evidence="1">
    <location>
        <begin position="28"/>
        <end position="50"/>
    </location>
</feature>
<dbReference type="VEuPathDB" id="TriTrypDB:TcYC6_0052690"/>
<keyword evidence="1" id="KW-1133">Transmembrane helix</keyword>
<sequence length="375" mass="42198">MCARNWKEMDDECCAHAPRPARFPVSKILVLCGFVVLFFVESCTVGSWPMPGAPAPPSSPAAGGPDMPGGRMSDTVLQYTMRQMNAISSRQTAPFLFPWGEERIAILKEWKQIYYSIRGDLARWARSNAKDGKAKDTQTEPEPGNRLQMLVYDVNDGYMTLSLASFFPDLFVTGVVLSGCPQSVAGGNECPSLLQILKGIENRWNTIQSQNNLENPRLFLCLSPPMSLIRLGNMAGRQTMAEYQVAVSLFEKFAHTPTKRTFQRSLISFLKSASVATFITLPVFGKGPHKPKNVLHWYNQPHDPEQLMREAAELFSVQLSIVHLVSVRWGDEDRALFRVEVLRDSNWTEQETMQCEVRKDLLRCDPRGQFVKCSA</sequence>
<dbReference type="VEuPathDB" id="TriTrypDB:Tc_MARK_2896"/>
<evidence type="ECO:0000313" key="2">
    <source>
        <dbReference type="EMBL" id="PWU97023.1"/>
    </source>
</evidence>
<dbReference type="VEuPathDB" id="TriTrypDB:TcBrA4_0103760"/>
<accession>A0A2V2VRS2</accession>
<keyword evidence="1" id="KW-0472">Membrane</keyword>
<protein>
    <submittedName>
        <fullName evidence="2">Uncharacterized protein</fullName>
    </submittedName>
</protein>
<dbReference type="VEuPathDB" id="TriTrypDB:TCSYLVIO_004150"/>
<dbReference type="VEuPathDB" id="TriTrypDB:BCY84_18341"/>
<dbReference type="AlphaFoldDB" id="A0A2V2VRS2"/>
<organism evidence="2 3">
    <name type="scientific">Trypanosoma cruzi</name>
    <dbReference type="NCBI Taxonomy" id="5693"/>
    <lineage>
        <taxon>Eukaryota</taxon>
        <taxon>Discoba</taxon>
        <taxon>Euglenozoa</taxon>
        <taxon>Kinetoplastea</taxon>
        <taxon>Metakinetoplastina</taxon>
        <taxon>Trypanosomatida</taxon>
        <taxon>Trypanosomatidae</taxon>
        <taxon>Trypanosoma</taxon>
        <taxon>Schizotrypanum</taxon>
    </lineage>
</organism>
<dbReference type="VEuPathDB" id="TriTrypDB:ECC02_003694"/>
<evidence type="ECO:0000313" key="3">
    <source>
        <dbReference type="Proteomes" id="UP000246121"/>
    </source>
</evidence>
<dbReference type="VEuPathDB" id="TriTrypDB:TcCLB.511717.140"/>
<dbReference type="VEuPathDB" id="TriTrypDB:TcCL_NonESM01000"/>
<evidence type="ECO:0000256" key="1">
    <source>
        <dbReference type="SAM" id="Phobius"/>
    </source>
</evidence>
<dbReference type="VEuPathDB" id="TriTrypDB:C3747_12g438"/>
<reference evidence="2 3" key="1">
    <citation type="journal article" date="2018" name="Microb. Genom.">
        <title>Expanding an expanded genome: long-read sequencing of Trypanosoma cruzi.</title>
        <authorList>
            <person name="Berna L."/>
            <person name="Rodriguez M."/>
            <person name="Chiribao M.L."/>
            <person name="Parodi-Talice A."/>
            <person name="Pita S."/>
            <person name="Rijo G."/>
            <person name="Alvarez-Valin F."/>
            <person name="Robello C."/>
        </authorList>
    </citation>
    <scope>NUCLEOTIDE SEQUENCE [LARGE SCALE GENOMIC DNA]</scope>
    <source>
        <strain evidence="2 3">Dm28c</strain>
    </source>
</reference>
<proteinExistence type="predicted"/>
<dbReference type="EMBL" id="PRFA01000017">
    <property type="protein sequence ID" value="PWU97023.1"/>
    <property type="molecule type" value="Genomic_DNA"/>
</dbReference>
<gene>
    <name evidence="2" type="ORF">C4B63_17g269</name>
</gene>
<dbReference type="VEuPathDB" id="TriTrypDB:TcG_00203"/>
<keyword evidence="1" id="KW-0812">Transmembrane</keyword>
<dbReference type="Proteomes" id="UP000246121">
    <property type="component" value="Unassembled WGS sequence"/>
</dbReference>
<dbReference type="VEuPathDB" id="TriTrypDB:TCDM_05056"/>